<evidence type="ECO:0000313" key="2">
    <source>
        <dbReference type="EMBL" id="KAL3747492.1"/>
    </source>
</evidence>
<feature type="region of interest" description="Disordered" evidence="1">
    <location>
        <begin position="50"/>
        <end position="100"/>
    </location>
</feature>
<accession>A0ABD3L7Q8</accession>
<keyword evidence="3" id="KW-1185">Reference proteome</keyword>
<gene>
    <name evidence="2" type="ORF">ACJRO7_016303</name>
</gene>
<reference evidence="2 3" key="1">
    <citation type="submission" date="2024-11" db="EMBL/GenBank/DDBJ databases">
        <title>Chromosome-level genome assembly of Eucalyptus globulus Labill. provides insights into its genome evolution.</title>
        <authorList>
            <person name="Li X."/>
        </authorList>
    </citation>
    <scope>NUCLEOTIDE SEQUENCE [LARGE SCALE GENOMIC DNA]</scope>
    <source>
        <strain evidence="2">CL2024</strain>
        <tissue evidence="2">Fresh tender leaves</tissue>
    </source>
</reference>
<dbReference type="EMBL" id="JBJKBG010000003">
    <property type="protein sequence ID" value="KAL3747492.1"/>
    <property type="molecule type" value="Genomic_DNA"/>
</dbReference>
<sequence>MVFYLSEDQDGQGNGWRHLDGDTCFQMGFLRAVREAIRMLHRAIISYAQGRPPPKRACDPPQVWASRPSPKAREGRLALGRSKQPPPILPGDCGGGPQCD</sequence>
<name>A0ABD3L7Q8_EUCGL</name>
<evidence type="ECO:0000313" key="3">
    <source>
        <dbReference type="Proteomes" id="UP001634007"/>
    </source>
</evidence>
<proteinExistence type="predicted"/>
<comment type="caution">
    <text evidence="2">The sequence shown here is derived from an EMBL/GenBank/DDBJ whole genome shotgun (WGS) entry which is preliminary data.</text>
</comment>
<evidence type="ECO:0000256" key="1">
    <source>
        <dbReference type="SAM" id="MobiDB-lite"/>
    </source>
</evidence>
<protein>
    <submittedName>
        <fullName evidence="2">Uncharacterized protein</fullName>
    </submittedName>
</protein>
<dbReference type="AlphaFoldDB" id="A0ABD3L7Q8"/>
<dbReference type="Proteomes" id="UP001634007">
    <property type="component" value="Unassembled WGS sequence"/>
</dbReference>
<organism evidence="2 3">
    <name type="scientific">Eucalyptus globulus</name>
    <name type="common">Tasmanian blue gum</name>
    <dbReference type="NCBI Taxonomy" id="34317"/>
    <lineage>
        <taxon>Eukaryota</taxon>
        <taxon>Viridiplantae</taxon>
        <taxon>Streptophyta</taxon>
        <taxon>Embryophyta</taxon>
        <taxon>Tracheophyta</taxon>
        <taxon>Spermatophyta</taxon>
        <taxon>Magnoliopsida</taxon>
        <taxon>eudicotyledons</taxon>
        <taxon>Gunneridae</taxon>
        <taxon>Pentapetalae</taxon>
        <taxon>rosids</taxon>
        <taxon>malvids</taxon>
        <taxon>Myrtales</taxon>
        <taxon>Myrtaceae</taxon>
        <taxon>Myrtoideae</taxon>
        <taxon>Eucalypteae</taxon>
        <taxon>Eucalyptus</taxon>
    </lineage>
</organism>